<reference evidence="2" key="2">
    <citation type="journal article" date="2023" name="IMA Fungus">
        <title>Comparative genomic study of the Penicillium genus elucidates a diverse pangenome and 15 lateral gene transfer events.</title>
        <authorList>
            <person name="Petersen C."/>
            <person name="Sorensen T."/>
            <person name="Nielsen M.R."/>
            <person name="Sondergaard T.E."/>
            <person name="Sorensen J.L."/>
            <person name="Fitzpatrick D.A."/>
            <person name="Frisvad J.C."/>
            <person name="Nielsen K.L."/>
        </authorList>
    </citation>
    <scope>NUCLEOTIDE SEQUENCE</scope>
    <source>
        <strain evidence="2">IBT 30761</strain>
    </source>
</reference>
<accession>A0A9W9EPB9</accession>
<sequence length="170" mass="18760">MTARTIYLITSRNAEVQRAHFAIFVPSAAQPDQGTLIEAVGAPMTGYTLEFKRNYSPINDTQEHYSMIPIGDVDSEHILDATTDVKSSDNEPRDNLEIAAAQVPTPGLSENFLAPVNDTSNKRCQEWTMEYIRHLVGKRLIGSGAIQIVQSKRDPPNHGTGLQPALRRSS</sequence>
<dbReference type="GeneID" id="81361732"/>
<dbReference type="Pfam" id="PF20174">
    <property type="entry name" value="DUF6540"/>
    <property type="match status" value="1"/>
</dbReference>
<dbReference type="AlphaFoldDB" id="A0A9W9EPB9"/>
<evidence type="ECO:0000256" key="1">
    <source>
        <dbReference type="SAM" id="MobiDB-lite"/>
    </source>
</evidence>
<proteinExistence type="predicted"/>
<organism evidence="2 3">
    <name type="scientific">Penicillium argentinense</name>
    <dbReference type="NCBI Taxonomy" id="1131581"/>
    <lineage>
        <taxon>Eukaryota</taxon>
        <taxon>Fungi</taxon>
        <taxon>Dikarya</taxon>
        <taxon>Ascomycota</taxon>
        <taxon>Pezizomycotina</taxon>
        <taxon>Eurotiomycetes</taxon>
        <taxon>Eurotiomycetidae</taxon>
        <taxon>Eurotiales</taxon>
        <taxon>Aspergillaceae</taxon>
        <taxon>Penicillium</taxon>
    </lineage>
</organism>
<dbReference type="Proteomes" id="UP001149074">
    <property type="component" value="Unassembled WGS sequence"/>
</dbReference>
<dbReference type="OrthoDB" id="1658288at2759"/>
<dbReference type="RefSeq" id="XP_056470169.1">
    <property type="nucleotide sequence ID" value="XM_056622753.1"/>
</dbReference>
<evidence type="ECO:0000313" key="2">
    <source>
        <dbReference type="EMBL" id="KAJ5085491.1"/>
    </source>
</evidence>
<gene>
    <name evidence="2" type="ORF">N7532_010262</name>
</gene>
<dbReference type="EMBL" id="JAPQKI010000010">
    <property type="protein sequence ID" value="KAJ5085491.1"/>
    <property type="molecule type" value="Genomic_DNA"/>
</dbReference>
<keyword evidence="3" id="KW-1185">Reference proteome</keyword>
<comment type="caution">
    <text evidence="2">The sequence shown here is derived from an EMBL/GenBank/DDBJ whole genome shotgun (WGS) entry which is preliminary data.</text>
</comment>
<dbReference type="InterPro" id="IPR046670">
    <property type="entry name" value="DUF6540"/>
</dbReference>
<protein>
    <submittedName>
        <fullName evidence="2">Uncharacterized protein</fullName>
    </submittedName>
</protein>
<feature type="region of interest" description="Disordered" evidence="1">
    <location>
        <begin position="150"/>
        <end position="170"/>
    </location>
</feature>
<reference evidence="2" key="1">
    <citation type="submission" date="2022-11" db="EMBL/GenBank/DDBJ databases">
        <authorList>
            <person name="Petersen C."/>
        </authorList>
    </citation>
    <scope>NUCLEOTIDE SEQUENCE</scope>
    <source>
        <strain evidence="2">IBT 30761</strain>
    </source>
</reference>
<evidence type="ECO:0000313" key="3">
    <source>
        <dbReference type="Proteomes" id="UP001149074"/>
    </source>
</evidence>
<name>A0A9W9EPB9_9EURO</name>